<keyword evidence="2" id="KW-1185">Reference proteome</keyword>
<accession>A0A5C6BJU7</accession>
<sequence length="640" mass="70456">MSKTDQSGSAATAVVAFGRSMGEVADLSDQAFLQSIQWRKSADADLARAARKGDVTAFTARLLQCFPAGSPPTKFSKKRPAIQSGLAAAEYLPTPPAKPLRELLHTSNGHSTQKNGKSTAADAASLAEVLDSVAQKNFKTSPADLHALTELIACDGASLEQATLFSLWRTTLSAACEFTKVSTTTDEGDPAQTADEQLLQAGELPWRVGLLFADVKGSTKIRRRGRKVIRRELEDRTDGDGTPHATLLPRLGYWLAALVRSGQWANRFQATLWDDDLSMLFNDLLEQAIRLFRPSDSWAMSNGFSASPRSLFRAASQLAGSEFKIADLAFAWDKAQTNTRKRKAKSKKSASVTTKPRLKKLAPSLQSDWANLACLRSDWDTECDSVVIDHNGQFPQIDMTVLGRALINGNWDLQIKVDGKPIPVKRQWTAICWSTDEDGDYLELQQTFEAGGRVERQIWLSRSTHSAMFADSLTGFSGKQIEYTSRLPLSDALDTQSDSGDRETRLKDGPILTRVFPLFLPQDRVHGTPGGCGIFGGDLVLKHVATGQGLYAPVVLDWHPDRRRKPVQWRKLTVTEDGRILPGDVSAGYRVRLGEQHLLAYRKLQKSDLPQTVLGFQTFDETVLGQFDKNGDVTPLLLVE</sequence>
<protein>
    <submittedName>
        <fullName evidence="1">Uncharacterized protein</fullName>
    </submittedName>
</protein>
<organism evidence="1 2">
    <name type="scientific">Symmachiella macrocystis</name>
    <dbReference type="NCBI Taxonomy" id="2527985"/>
    <lineage>
        <taxon>Bacteria</taxon>
        <taxon>Pseudomonadati</taxon>
        <taxon>Planctomycetota</taxon>
        <taxon>Planctomycetia</taxon>
        <taxon>Planctomycetales</taxon>
        <taxon>Planctomycetaceae</taxon>
        <taxon>Symmachiella</taxon>
    </lineage>
</organism>
<gene>
    <name evidence="1" type="ORF">CA54_07590</name>
</gene>
<dbReference type="AlphaFoldDB" id="A0A5C6BJU7"/>
<evidence type="ECO:0000313" key="2">
    <source>
        <dbReference type="Proteomes" id="UP000320735"/>
    </source>
</evidence>
<evidence type="ECO:0000313" key="1">
    <source>
        <dbReference type="EMBL" id="TWU11947.1"/>
    </source>
</evidence>
<dbReference type="RefSeq" id="WP_146369481.1">
    <property type="nucleotide sequence ID" value="NZ_SJPP01000001.1"/>
</dbReference>
<proteinExistence type="predicted"/>
<comment type="caution">
    <text evidence="1">The sequence shown here is derived from an EMBL/GenBank/DDBJ whole genome shotgun (WGS) entry which is preliminary data.</text>
</comment>
<name>A0A5C6BJU7_9PLAN</name>
<reference evidence="1 2" key="1">
    <citation type="submission" date="2019-02" db="EMBL/GenBank/DDBJ databases">
        <title>Deep-cultivation of Planctomycetes and their phenomic and genomic characterization uncovers novel biology.</title>
        <authorList>
            <person name="Wiegand S."/>
            <person name="Jogler M."/>
            <person name="Boedeker C."/>
            <person name="Pinto D."/>
            <person name="Vollmers J."/>
            <person name="Rivas-Marin E."/>
            <person name="Kohn T."/>
            <person name="Peeters S.H."/>
            <person name="Heuer A."/>
            <person name="Rast P."/>
            <person name="Oberbeckmann S."/>
            <person name="Bunk B."/>
            <person name="Jeske O."/>
            <person name="Meyerdierks A."/>
            <person name="Storesund J.E."/>
            <person name="Kallscheuer N."/>
            <person name="Luecker S."/>
            <person name="Lage O.M."/>
            <person name="Pohl T."/>
            <person name="Merkel B.J."/>
            <person name="Hornburger P."/>
            <person name="Mueller R.-W."/>
            <person name="Bruemmer F."/>
            <person name="Labrenz M."/>
            <person name="Spormann A.M."/>
            <person name="Op Den Camp H."/>
            <person name="Overmann J."/>
            <person name="Amann R."/>
            <person name="Jetten M.S.M."/>
            <person name="Mascher T."/>
            <person name="Medema M.H."/>
            <person name="Devos D.P."/>
            <person name="Kaster A.-K."/>
            <person name="Ovreas L."/>
            <person name="Rohde M."/>
            <person name="Galperin M.Y."/>
            <person name="Jogler C."/>
        </authorList>
    </citation>
    <scope>NUCLEOTIDE SEQUENCE [LARGE SCALE GENOMIC DNA]</scope>
    <source>
        <strain evidence="1 2">CA54</strain>
    </source>
</reference>
<dbReference type="EMBL" id="SJPP01000001">
    <property type="protein sequence ID" value="TWU11947.1"/>
    <property type="molecule type" value="Genomic_DNA"/>
</dbReference>
<dbReference type="OrthoDB" id="277106at2"/>
<dbReference type="Proteomes" id="UP000320735">
    <property type="component" value="Unassembled WGS sequence"/>
</dbReference>